<dbReference type="SUPFAM" id="SSF52087">
    <property type="entry name" value="CRAL/TRIO domain"/>
    <property type="match status" value="1"/>
</dbReference>
<feature type="region of interest" description="Disordered" evidence="1">
    <location>
        <begin position="1"/>
        <end position="28"/>
    </location>
</feature>
<dbReference type="InterPro" id="IPR036273">
    <property type="entry name" value="CRAL/TRIO_N_dom_sf"/>
</dbReference>
<feature type="domain" description="CRAL-TRIO" evidence="2">
    <location>
        <begin position="96"/>
        <end position="258"/>
    </location>
</feature>
<dbReference type="SUPFAM" id="SSF46938">
    <property type="entry name" value="CRAL/TRIO N-terminal domain"/>
    <property type="match status" value="1"/>
</dbReference>
<name>A0ABP0GFL9_CLALP</name>
<dbReference type="SMART" id="SM01100">
    <property type="entry name" value="CRAL_TRIO_N"/>
    <property type="match status" value="1"/>
</dbReference>
<dbReference type="PANTHER" id="PTHR10174">
    <property type="entry name" value="ALPHA-TOCOPHEROL TRANSFER PROTEIN-RELATED"/>
    <property type="match status" value="1"/>
</dbReference>
<dbReference type="Proteomes" id="UP001642483">
    <property type="component" value="Unassembled WGS sequence"/>
</dbReference>
<comment type="caution">
    <text evidence="3">The sequence shown here is derived from an EMBL/GenBank/DDBJ whole genome shotgun (WGS) entry which is preliminary data.</text>
</comment>
<dbReference type="Gene3D" id="3.40.525.10">
    <property type="entry name" value="CRAL-TRIO lipid binding domain"/>
    <property type="match status" value="1"/>
</dbReference>
<dbReference type="PROSITE" id="PS50191">
    <property type="entry name" value="CRAL_TRIO"/>
    <property type="match status" value="1"/>
</dbReference>
<dbReference type="InterPro" id="IPR001251">
    <property type="entry name" value="CRAL-TRIO_dom"/>
</dbReference>
<dbReference type="PANTHER" id="PTHR10174:SF225">
    <property type="entry name" value="ALPHA-TOCOPHEROL TRANSFER PROTEIN"/>
    <property type="match status" value="1"/>
</dbReference>
<evidence type="ECO:0000256" key="1">
    <source>
        <dbReference type="SAM" id="MobiDB-lite"/>
    </source>
</evidence>
<dbReference type="CDD" id="cd00170">
    <property type="entry name" value="SEC14"/>
    <property type="match status" value="1"/>
</dbReference>
<evidence type="ECO:0000259" key="2">
    <source>
        <dbReference type="PROSITE" id="PS50191"/>
    </source>
</evidence>
<dbReference type="InterPro" id="IPR036865">
    <property type="entry name" value="CRAL-TRIO_dom_sf"/>
</dbReference>
<evidence type="ECO:0000313" key="3">
    <source>
        <dbReference type="EMBL" id="CAK8690577.1"/>
    </source>
</evidence>
<dbReference type="SMART" id="SM00516">
    <property type="entry name" value="SEC14"/>
    <property type="match status" value="1"/>
</dbReference>
<dbReference type="InterPro" id="IPR011074">
    <property type="entry name" value="CRAL/TRIO_N_dom"/>
</dbReference>
<accession>A0ABP0GFL9</accession>
<dbReference type="Pfam" id="PF03765">
    <property type="entry name" value="CRAL_TRIO_N"/>
    <property type="match status" value="1"/>
</dbReference>
<sequence length="273" mass="31303">MAQRYQCKLSPKTLEKANKELNEPEDNDDRLKAIDDLKKAFQEQNPDMKLARDDDEFLLRFLRARKFNQERALAMITNYHKKTADWPEVFDKVKNPALISDTLDLGVVLPLKGKAKDGSTIVVGRPGIGGTYNLTDLYASIFLTMEKMVEDEETQVYGVTVIQDLAYLGMDYVKQINPSISRRFVGIVQDSLPLRVKSLNATNEPKIFDIVFAMAQPFMKEKIKKRYRLLGQDFTMLYEIIDKSVLPPMFAGSGPPLDPEEWKQKLFKEESIL</sequence>
<protein>
    <recommendedName>
        <fullName evidence="2">CRAL-TRIO domain-containing protein</fullName>
    </recommendedName>
</protein>
<evidence type="ECO:0000313" key="4">
    <source>
        <dbReference type="Proteomes" id="UP001642483"/>
    </source>
</evidence>
<feature type="compositionally biased region" description="Basic and acidic residues" evidence="1">
    <location>
        <begin position="13"/>
        <end position="22"/>
    </location>
</feature>
<proteinExistence type="predicted"/>
<dbReference type="Pfam" id="PF00650">
    <property type="entry name" value="CRAL_TRIO"/>
    <property type="match status" value="1"/>
</dbReference>
<dbReference type="Gene3D" id="1.20.5.1200">
    <property type="entry name" value="Alpha-tocopherol transfer"/>
    <property type="match status" value="1"/>
</dbReference>
<gene>
    <name evidence="3" type="ORF">CVLEPA_LOCUS23179</name>
</gene>
<dbReference type="PRINTS" id="PR00180">
    <property type="entry name" value="CRETINALDHBP"/>
</dbReference>
<keyword evidence="4" id="KW-1185">Reference proteome</keyword>
<dbReference type="Gene3D" id="1.10.8.20">
    <property type="entry name" value="N-terminal domain of phosphatidylinositol transfer protein sec14p"/>
    <property type="match status" value="1"/>
</dbReference>
<dbReference type="EMBL" id="CAWYQH010000119">
    <property type="protein sequence ID" value="CAK8690577.1"/>
    <property type="molecule type" value="Genomic_DNA"/>
</dbReference>
<reference evidence="3 4" key="1">
    <citation type="submission" date="2024-02" db="EMBL/GenBank/DDBJ databases">
        <authorList>
            <person name="Daric V."/>
            <person name="Darras S."/>
        </authorList>
    </citation>
    <scope>NUCLEOTIDE SEQUENCE [LARGE SCALE GENOMIC DNA]</scope>
</reference>
<organism evidence="3 4">
    <name type="scientific">Clavelina lepadiformis</name>
    <name type="common">Light-bulb sea squirt</name>
    <name type="synonym">Ascidia lepadiformis</name>
    <dbReference type="NCBI Taxonomy" id="159417"/>
    <lineage>
        <taxon>Eukaryota</taxon>
        <taxon>Metazoa</taxon>
        <taxon>Chordata</taxon>
        <taxon>Tunicata</taxon>
        <taxon>Ascidiacea</taxon>
        <taxon>Aplousobranchia</taxon>
        <taxon>Clavelinidae</taxon>
        <taxon>Clavelina</taxon>
    </lineage>
</organism>